<comment type="similarity">
    <text evidence="2">Belongs to the AIR synthase family.</text>
</comment>
<dbReference type="GO" id="GO:0046084">
    <property type="term" value="P:adenine biosynthetic process"/>
    <property type="evidence" value="ECO:0007669"/>
    <property type="project" value="TreeGrafter"/>
</dbReference>
<evidence type="ECO:0000256" key="4">
    <source>
        <dbReference type="ARBA" id="ARBA00020367"/>
    </source>
</evidence>
<evidence type="ECO:0000259" key="12">
    <source>
        <dbReference type="Pfam" id="PF00586"/>
    </source>
</evidence>
<evidence type="ECO:0000256" key="9">
    <source>
        <dbReference type="ARBA" id="ARBA00032931"/>
    </source>
</evidence>
<evidence type="ECO:0000256" key="11">
    <source>
        <dbReference type="ARBA" id="ARBA00049057"/>
    </source>
</evidence>
<evidence type="ECO:0000256" key="3">
    <source>
        <dbReference type="ARBA" id="ARBA00013047"/>
    </source>
</evidence>
<dbReference type="Pfam" id="PF00586">
    <property type="entry name" value="AIRS"/>
    <property type="match status" value="1"/>
</dbReference>
<dbReference type="GO" id="GO:0005829">
    <property type="term" value="C:cytosol"/>
    <property type="evidence" value="ECO:0007669"/>
    <property type="project" value="TreeGrafter"/>
</dbReference>
<dbReference type="InterPro" id="IPR036676">
    <property type="entry name" value="PurM-like_C_sf"/>
</dbReference>
<dbReference type="OrthoDB" id="9777881at2"/>
<organism evidence="14 15">
    <name type="scientific">Leptothrix ochracea L12</name>
    <dbReference type="NCBI Taxonomy" id="735332"/>
    <lineage>
        <taxon>Bacteria</taxon>
        <taxon>Pseudomonadati</taxon>
        <taxon>Pseudomonadota</taxon>
        <taxon>Betaproteobacteria</taxon>
        <taxon>Burkholderiales</taxon>
        <taxon>Sphaerotilaceae</taxon>
        <taxon>Leptothrix</taxon>
    </lineage>
</organism>
<evidence type="ECO:0000256" key="8">
    <source>
        <dbReference type="ARBA" id="ARBA00031908"/>
    </source>
</evidence>
<dbReference type="HOGENOM" id="CLU_047116_0_0_4"/>
<dbReference type="Proteomes" id="UP000053899">
    <property type="component" value="Unassembled WGS sequence"/>
</dbReference>
<accession>I4Z5H6</accession>
<dbReference type="InterPro" id="IPR004733">
    <property type="entry name" value="PurM_cligase"/>
</dbReference>
<name>I4Z5H6_9BURK</name>
<dbReference type="InterPro" id="IPR016188">
    <property type="entry name" value="PurM-like_N"/>
</dbReference>
<dbReference type="RefSeq" id="WP_009453470.1">
    <property type="nucleotide sequence ID" value="NZ_JH660681.1"/>
</dbReference>
<proteinExistence type="inferred from homology"/>
<dbReference type="Gene3D" id="3.30.1330.10">
    <property type="entry name" value="PurM-like, N-terminal domain"/>
    <property type="match status" value="1"/>
</dbReference>
<dbReference type="AlphaFoldDB" id="I4Z5H6"/>
<keyword evidence="7" id="KW-0067">ATP-binding</keyword>
<evidence type="ECO:0000256" key="2">
    <source>
        <dbReference type="ARBA" id="ARBA00010280"/>
    </source>
</evidence>
<evidence type="ECO:0000259" key="13">
    <source>
        <dbReference type="Pfam" id="PF02769"/>
    </source>
</evidence>
<dbReference type="EC" id="6.3.3.1" evidence="3"/>
<dbReference type="PANTHER" id="PTHR10520:SF12">
    <property type="entry name" value="TRIFUNCTIONAL PURINE BIOSYNTHETIC PROTEIN ADENOSINE-3"/>
    <property type="match status" value="1"/>
</dbReference>
<feature type="domain" description="PurM-like C-terminal" evidence="13">
    <location>
        <begin position="209"/>
        <end position="372"/>
    </location>
</feature>
<dbReference type="GO" id="GO:0006189">
    <property type="term" value="P:'de novo' IMP biosynthetic process"/>
    <property type="evidence" value="ECO:0007669"/>
    <property type="project" value="UniProtKB-UniPathway"/>
</dbReference>
<dbReference type="GO" id="GO:0004641">
    <property type="term" value="F:phosphoribosylformylglycinamidine cyclo-ligase activity"/>
    <property type="evidence" value="ECO:0007669"/>
    <property type="project" value="UniProtKB-EC"/>
</dbReference>
<evidence type="ECO:0000256" key="5">
    <source>
        <dbReference type="ARBA" id="ARBA00022598"/>
    </source>
</evidence>
<sequence>MQSTSQPSSLPSTVAASVAADTSTLSYEQAGVNYDLIDPLKIAAQRAAAATAVSMTGRGFAEVTASRGESAYVLDVGPFYLASIVECLGTKTLVADEMAQLTGRSWYDGIAQDTIAMAINDLITVGATPLVVQAYWAAGGSAWFEDKLRANALVDGWKKACDVCKVAWGGGETPALAGIVEAGRIDLAASCTGIVSPKDRLSLGDHLGAGDAIVLLASSGIHANGLSLARKLVERLPQGYLTEIDPVNHPGLSYGAALLAPTVLYSPVTEALAAAGIRPHYCANITGHGWRKLLRHPIEMTYRIHTVPPVTPVLKFIQEQARQDDHEAYSTLNMGAGFALYVAAEDAERCVEIAKAQGIDAWVAGRLEAGPKRLLIEPLGIEYGSDDLQLR</sequence>
<evidence type="ECO:0000256" key="7">
    <source>
        <dbReference type="ARBA" id="ARBA00022840"/>
    </source>
</evidence>
<feature type="domain" description="PurM-like N-terminal" evidence="12">
    <location>
        <begin position="68"/>
        <end position="195"/>
    </location>
</feature>
<comment type="catalytic activity">
    <reaction evidence="11">
        <text>2-formamido-N(1)-(5-O-phospho-beta-D-ribosyl)acetamidine + ATP = 5-amino-1-(5-phospho-beta-D-ribosyl)imidazole + ADP + phosphate + H(+)</text>
        <dbReference type="Rhea" id="RHEA:23032"/>
        <dbReference type="ChEBI" id="CHEBI:15378"/>
        <dbReference type="ChEBI" id="CHEBI:30616"/>
        <dbReference type="ChEBI" id="CHEBI:43474"/>
        <dbReference type="ChEBI" id="CHEBI:137981"/>
        <dbReference type="ChEBI" id="CHEBI:147287"/>
        <dbReference type="ChEBI" id="CHEBI:456216"/>
        <dbReference type="EC" id="6.3.3.1"/>
    </reaction>
</comment>
<evidence type="ECO:0000256" key="10">
    <source>
        <dbReference type="ARBA" id="ARBA00033093"/>
    </source>
</evidence>
<evidence type="ECO:0000313" key="15">
    <source>
        <dbReference type="Proteomes" id="UP000053899"/>
    </source>
</evidence>
<gene>
    <name evidence="14" type="ORF">LepocDRAFT_00001990</name>
</gene>
<dbReference type="Gene3D" id="3.90.650.10">
    <property type="entry name" value="PurM-like C-terminal domain"/>
    <property type="match status" value="1"/>
</dbReference>
<evidence type="ECO:0000256" key="6">
    <source>
        <dbReference type="ARBA" id="ARBA00022741"/>
    </source>
</evidence>
<dbReference type="GeneID" id="92352265"/>
<dbReference type="PANTHER" id="PTHR10520">
    <property type="entry name" value="TRIFUNCTIONAL PURINE BIOSYNTHETIC PROTEIN ADENOSINE-3-RELATED"/>
    <property type="match status" value="1"/>
</dbReference>
<evidence type="ECO:0000256" key="1">
    <source>
        <dbReference type="ARBA" id="ARBA00004686"/>
    </source>
</evidence>
<dbReference type="SUPFAM" id="SSF56042">
    <property type="entry name" value="PurM C-terminal domain-like"/>
    <property type="match status" value="1"/>
</dbReference>
<evidence type="ECO:0000313" key="14">
    <source>
        <dbReference type="EMBL" id="EIM31468.1"/>
    </source>
</evidence>
<dbReference type="EMBL" id="JH660681">
    <property type="protein sequence ID" value="EIM31468.1"/>
    <property type="molecule type" value="Genomic_DNA"/>
</dbReference>
<dbReference type="GO" id="GO:0005524">
    <property type="term" value="F:ATP binding"/>
    <property type="evidence" value="ECO:0007669"/>
    <property type="project" value="UniProtKB-KW"/>
</dbReference>
<keyword evidence="6" id="KW-0547">Nucleotide-binding</keyword>
<keyword evidence="15" id="KW-1185">Reference proteome</keyword>
<protein>
    <recommendedName>
        <fullName evidence="4">Phosphoribosylformylglycinamidine cyclo-ligase</fullName>
        <ecNumber evidence="3">6.3.3.1</ecNumber>
    </recommendedName>
    <alternativeName>
        <fullName evidence="9">AIR synthase</fullName>
    </alternativeName>
    <alternativeName>
        <fullName evidence="10">AIRS</fullName>
    </alternativeName>
    <alternativeName>
        <fullName evidence="8">Phosphoribosyl-aminoimidazole synthetase</fullName>
    </alternativeName>
</protein>
<dbReference type="GO" id="GO:0004637">
    <property type="term" value="F:phosphoribosylamine-glycine ligase activity"/>
    <property type="evidence" value="ECO:0007669"/>
    <property type="project" value="TreeGrafter"/>
</dbReference>
<dbReference type="SUPFAM" id="SSF55326">
    <property type="entry name" value="PurM N-terminal domain-like"/>
    <property type="match status" value="1"/>
</dbReference>
<comment type="pathway">
    <text evidence="1">Purine metabolism; IMP biosynthesis via de novo pathway; 5-amino-1-(5-phospho-D-ribosyl)imidazole from N(2)-formyl-N(1)-(5-phospho-D-ribosyl)glycinamide: step 2/2.</text>
</comment>
<dbReference type="InterPro" id="IPR036921">
    <property type="entry name" value="PurM-like_N_sf"/>
</dbReference>
<dbReference type="Pfam" id="PF02769">
    <property type="entry name" value="AIRS_C"/>
    <property type="match status" value="1"/>
</dbReference>
<dbReference type="InterPro" id="IPR010918">
    <property type="entry name" value="PurM-like_C_dom"/>
</dbReference>
<dbReference type="UniPathway" id="UPA00074">
    <property type="reaction ID" value="UER00129"/>
</dbReference>
<keyword evidence="5" id="KW-0436">Ligase</keyword>
<reference evidence="14 15" key="1">
    <citation type="submission" date="2012-04" db="EMBL/GenBank/DDBJ databases">
        <title>Improved High-Quality Draft sequence of Leptothrix ochracea L12.</title>
        <authorList>
            <consortium name="US DOE Joint Genome Institute"/>
            <person name="Lucas S."/>
            <person name="Han J."/>
            <person name="Lapidus A."/>
            <person name="Cheng J.-F."/>
            <person name="Goodwin L."/>
            <person name="Pitluck S."/>
            <person name="Peters L."/>
            <person name="Zeytun A."/>
            <person name="Detter J.C."/>
            <person name="Han C."/>
            <person name="Tapia R."/>
            <person name="Land M."/>
            <person name="Hauser L."/>
            <person name="Kyrpides N."/>
            <person name="Ivanova N."/>
            <person name="Pagani I."/>
            <person name="Stepanauskas R."/>
            <person name="Masland D."/>
            <person name="Poulton N."/>
            <person name="Emerson D."/>
            <person name="Fleming E."/>
            <person name="Woyke T."/>
        </authorList>
    </citation>
    <scope>NUCLEOTIDE SEQUENCE [LARGE SCALE GENOMIC DNA]</scope>
    <source>
        <strain evidence="14 15">L12</strain>
    </source>
</reference>